<accession>A0A8S3PUU2</accession>
<keyword evidence="2" id="KW-1185">Reference proteome</keyword>
<gene>
    <name evidence="1" type="ORF">MEDL_2988</name>
</gene>
<dbReference type="EMBL" id="CAJPWZ010000171">
    <property type="protein sequence ID" value="CAG2187519.1"/>
    <property type="molecule type" value="Genomic_DNA"/>
</dbReference>
<evidence type="ECO:0000313" key="1">
    <source>
        <dbReference type="EMBL" id="CAG2187519.1"/>
    </source>
</evidence>
<sequence>MENNTKRSAVLAKCTEIGADEKVASLVWTLLQAGNAEDRICQCFMSIASYYGLPEGFALGVVELDQKKDFTLLTSWITEVTGTTGELVTFVLQCIVNQTLEYNSLLPAISSIGRMIGLSKNHQPLLDSILQGNISVEDIEHLFVQMLFTIIKPHIPALANGLGIPPAILVRLVDLEDSCHPCELFLTVAEIVSAKFALPLDLPRSIQSVIFQSDYKPYLIA</sequence>
<proteinExistence type="predicted"/>
<evidence type="ECO:0000313" key="2">
    <source>
        <dbReference type="Proteomes" id="UP000683360"/>
    </source>
</evidence>
<dbReference type="AlphaFoldDB" id="A0A8S3PUU2"/>
<protein>
    <submittedName>
        <fullName evidence="1">Uncharacterized protein</fullName>
    </submittedName>
</protein>
<reference evidence="1" key="1">
    <citation type="submission" date="2021-03" db="EMBL/GenBank/DDBJ databases">
        <authorList>
            <person name="Bekaert M."/>
        </authorList>
    </citation>
    <scope>NUCLEOTIDE SEQUENCE</scope>
</reference>
<organism evidence="1 2">
    <name type="scientific">Mytilus edulis</name>
    <name type="common">Blue mussel</name>
    <dbReference type="NCBI Taxonomy" id="6550"/>
    <lineage>
        <taxon>Eukaryota</taxon>
        <taxon>Metazoa</taxon>
        <taxon>Spiralia</taxon>
        <taxon>Lophotrochozoa</taxon>
        <taxon>Mollusca</taxon>
        <taxon>Bivalvia</taxon>
        <taxon>Autobranchia</taxon>
        <taxon>Pteriomorphia</taxon>
        <taxon>Mytilida</taxon>
        <taxon>Mytiloidea</taxon>
        <taxon>Mytilidae</taxon>
        <taxon>Mytilinae</taxon>
        <taxon>Mytilus</taxon>
    </lineage>
</organism>
<dbReference type="Proteomes" id="UP000683360">
    <property type="component" value="Unassembled WGS sequence"/>
</dbReference>
<comment type="caution">
    <text evidence="1">The sequence shown here is derived from an EMBL/GenBank/DDBJ whole genome shotgun (WGS) entry which is preliminary data.</text>
</comment>
<name>A0A8S3PUU2_MYTED</name>